<comment type="caution">
    <text evidence="4">The sequence shown here is derived from an EMBL/GenBank/DDBJ whole genome shotgun (WGS) entry which is preliminary data.</text>
</comment>
<evidence type="ECO:0000256" key="1">
    <source>
        <dbReference type="PROSITE-ProRule" id="PRU00023"/>
    </source>
</evidence>
<dbReference type="InterPro" id="IPR036770">
    <property type="entry name" value="Ankyrin_rpt-contain_sf"/>
</dbReference>
<organism evidence="4 5">
    <name type="scientific">Rhododendron simsii</name>
    <name type="common">Sims's rhododendron</name>
    <dbReference type="NCBI Taxonomy" id="118357"/>
    <lineage>
        <taxon>Eukaryota</taxon>
        <taxon>Viridiplantae</taxon>
        <taxon>Streptophyta</taxon>
        <taxon>Embryophyta</taxon>
        <taxon>Tracheophyta</taxon>
        <taxon>Spermatophyta</taxon>
        <taxon>Magnoliopsida</taxon>
        <taxon>eudicotyledons</taxon>
        <taxon>Gunneridae</taxon>
        <taxon>Pentapetalae</taxon>
        <taxon>asterids</taxon>
        <taxon>Ericales</taxon>
        <taxon>Ericaceae</taxon>
        <taxon>Ericoideae</taxon>
        <taxon>Rhodoreae</taxon>
        <taxon>Rhododendron</taxon>
    </lineage>
</organism>
<name>A0A834LLU6_RHOSS</name>
<gene>
    <name evidence="4" type="ORF">RHSIM_Rhsim05G0017400</name>
</gene>
<feature type="region of interest" description="Disordered" evidence="2">
    <location>
        <begin position="1"/>
        <end position="61"/>
    </location>
</feature>
<protein>
    <recommendedName>
        <fullName evidence="3">NPR1/NIM1-like C-terminal domain-containing protein</fullName>
    </recommendedName>
</protein>
<evidence type="ECO:0000313" key="4">
    <source>
        <dbReference type="EMBL" id="KAF7144277.1"/>
    </source>
</evidence>
<dbReference type="PROSITE" id="PS50297">
    <property type="entry name" value="ANK_REP_REGION"/>
    <property type="match status" value="1"/>
</dbReference>
<dbReference type="OrthoDB" id="71307at2759"/>
<dbReference type="PANTHER" id="PTHR46475:SF1">
    <property type="entry name" value="REGULATORY PROTEIN NPR2"/>
    <property type="match status" value="1"/>
</dbReference>
<dbReference type="GO" id="GO:2000031">
    <property type="term" value="P:regulation of salicylic acid mediated signaling pathway"/>
    <property type="evidence" value="ECO:0007669"/>
    <property type="project" value="InterPro"/>
</dbReference>
<feature type="compositionally biased region" description="Polar residues" evidence="2">
    <location>
        <begin position="7"/>
        <end position="18"/>
    </location>
</feature>
<dbReference type="GO" id="GO:0005737">
    <property type="term" value="C:cytoplasm"/>
    <property type="evidence" value="ECO:0007669"/>
    <property type="project" value="TreeGrafter"/>
</dbReference>
<feature type="repeat" description="ANK" evidence="1">
    <location>
        <begin position="248"/>
        <end position="280"/>
    </location>
</feature>
<dbReference type="InterPro" id="IPR044292">
    <property type="entry name" value="NPR"/>
</dbReference>
<proteinExistence type="predicted"/>
<dbReference type="InterPro" id="IPR021094">
    <property type="entry name" value="NPR1/NIM1-like_C"/>
</dbReference>
<dbReference type="Pfam" id="PF12796">
    <property type="entry name" value="Ank_2"/>
    <property type="match status" value="1"/>
</dbReference>
<dbReference type="AlphaFoldDB" id="A0A834LLU6"/>
<dbReference type="GO" id="GO:0009862">
    <property type="term" value="P:systemic acquired resistance, salicylic acid mediated signaling pathway"/>
    <property type="evidence" value="ECO:0007669"/>
    <property type="project" value="InterPro"/>
</dbReference>
<keyword evidence="5" id="KW-1185">Reference proteome</keyword>
<dbReference type="GO" id="GO:0050832">
    <property type="term" value="P:defense response to fungus"/>
    <property type="evidence" value="ECO:0007669"/>
    <property type="project" value="TreeGrafter"/>
</dbReference>
<dbReference type="GO" id="GO:2000022">
    <property type="term" value="P:regulation of jasmonic acid mediated signaling pathway"/>
    <property type="evidence" value="ECO:0007669"/>
    <property type="project" value="InterPro"/>
</dbReference>
<dbReference type="SUPFAM" id="SSF48403">
    <property type="entry name" value="Ankyrin repeat"/>
    <property type="match status" value="1"/>
</dbReference>
<dbReference type="Pfam" id="PF12313">
    <property type="entry name" value="NPR1_like_C"/>
    <property type="match status" value="1"/>
</dbReference>
<evidence type="ECO:0000313" key="5">
    <source>
        <dbReference type="Proteomes" id="UP000626092"/>
    </source>
</evidence>
<dbReference type="InterPro" id="IPR002110">
    <property type="entry name" value="Ankyrin_rpt"/>
</dbReference>
<dbReference type="GO" id="GO:0005634">
    <property type="term" value="C:nucleus"/>
    <property type="evidence" value="ECO:0007669"/>
    <property type="project" value="TreeGrafter"/>
</dbReference>
<dbReference type="PANTHER" id="PTHR46475">
    <property type="entry name" value="REGULATORY PROTEIN NPR3"/>
    <property type="match status" value="1"/>
</dbReference>
<sequence>MKRTWSLPPNLNRETTSFPDFFSIQEDQHPADPDDNDTTLNKRPKTNDTEPSETSPFKGILSTSLSSGEMNENHHRGFFPEWDQMDWPPSPNGSDTNVSVGSNPFEDILCPFNSFDTEASAALLFKDILSPFNSFDTEASAALPFKDILSPLNSSKASEAIVKRIVDFLNELGFHCPESCYFPYKHLKRIHRGLDSDDEELVRMLLKEGHTSIDDAYALHHAVVYCDAKTTKEILDLAIADVNHRNLGGNTLLHIAAMRKEPKIIVYLIIQGADPAALTSDGGKALEIAKMLPRAADYCIYKSTDQGKAYHEDRLCIEILEQAERRDPLLGEASASLVKADSLGKAGDDLPRKLLYLESRVELAKLIFPMEAKVAMDIALVDGTSEFTLASINSRITMDLNDALFKIDDGYLNGIRALSKTGMDTS</sequence>
<dbReference type="Gene3D" id="1.25.40.20">
    <property type="entry name" value="Ankyrin repeat-containing domain"/>
    <property type="match status" value="1"/>
</dbReference>
<evidence type="ECO:0000256" key="2">
    <source>
        <dbReference type="SAM" id="MobiDB-lite"/>
    </source>
</evidence>
<dbReference type="SMART" id="SM00248">
    <property type="entry name" value="ANK"/>
    <property type="match status" value="2"/>
</dbReference>
<reference evidence="4" key="1">
    <citation type="submission" date="2019-11" db="EMBL/GenBank/DDBJ databases">
        <authorList>
            <person name="Liu Y."/>
            <person name="Hou J."/>
            <person name="Li T.-Q."/>
            <person name="Guan C.-H."/>
            <person name="Wu X."/>
            <person name="Wu H.-Z."/>
            <person name="Ling F."/>
            <person name="Zhang R."/>
            <person name="Shi X.-G."/>
            <person name="Ren J.-P."/>
            <person name="Chen E.-F."/>
            <person name="Sun J.-M."/>
        </authorList>
    </citation>
    <scope>NUCLEOTIDE SEQUENCE</scope>
    <source>
        <strain evidence="4">Adult_tree_wgs_1</strain>
        <tissue evidence="4">Leaves</tissue>
    </source>
</reference>
<dbReference type="EMBL" id="WJXA01000005">
    <property type="protein sequence ID" value="KAF7144277.1"/>
    <property type="molecule type" value="Genomic_DNA"/>
</dbReference>
<dbReference type="GO" id="GO:0042742">
    <property type="term" value="P:defense response to bacterium"/>
    <property type="evidence" value="ECO:0007669"/>
    <property type="project" value="TreeGrafter"/>
</dbReference>
<evidence type="ECO:0000259" key="3">
    <source>
        <dbReference type="Pfam" id="PF12313"/>
    </source>
</evidence>
<accession>A0A834LLU6</accession>
<dbReference type="PROSITE" id="PS50088">
    <property type="entry name" value="ANK_REPEAT"/>
    <property type="match status" value="1"/>
</dbReference>
<keyword evidence="1" id="KW-0040">ANK repeat</keyword>
<dbReference type="Proteomes" id="UP000626092">
    <property type="component" value="Unassembled WGS sequence"/>
</dbReference>
<feature type="domain" description="NPR1/NIM1-like C-terminal" evidence="3">
    <location>
        <begin position="290"/>
        <end position="421"/>
    </location>
</feature>